<name>A0A8J5LJJ2_ZINOF</name>
<feature type="region of interest" description="Disordered" evidence="5">
    <location>
        <begin position="43"/>
        <end position="72"/>
    </location>
</feature>
<organism evidence="7 8">
    <name type="scientific">Zingiber officinale</name>
    <name type="common">Ginger</name>
    <name type="synonym">Amomum zingiber</name>
    <dbReference type="NCBI Taxonomy" id="94328"/>
    <lineage>
        <taxon>Eukaryota</taxon>
        <taxon>Viridiplantae</taxon>
        <taxon>Streptophyta</taxon>
        <taxon>Embryophyta</taxon>
        <taxon>Tracheophyta</taxon>
        <taxon>Spermatophyta</taxon>
        <taxon>Magnoliopsida</taxon>
        <taxon>Liliopsida</taxon>
        <taxon>Zingiberales</taxon>
        <taxon>Zingiberaceae</taxon>
        <taxon>Zingiber</taxon>
    </lineage>
</organism>
<sequence>MGERHLGELPGDKDKDDDGDEHAAIEELERRIWRDEMLLKRLKEQRQNQHKAQGDSAKNEQARRKKKMSRAQDGLLRHMLRMMETCRARGFVYGIITEKGKPVSGASDNLRGWWKEKVRFHRHGPAAIAKHQADNAIPGSDGGGAKPGAAAGSHVLQELQDTTLGSLLSALMPHCDPPQRRFPLEKGIAPPWWRGRGLVASDGDTR</sequence>
<dbReference type="PANTHER" id="PTHR33305:SF30">
    <property type="entry name" value="ETHYLENE INSENSITIVE 3-LIKE 3 PROTEIN"/>
    <property type="match status" value="1"/>
</dbReference>
<dbReference type="SUPFAM" id="SSF116768">
    <property type="entry name" value="DNA-binding domain of EIN3-like"/>
    <property type="match status" value="1"/>
</dbReference>
<dbReference type="Pfam" id="PF04873">
    <property type="entry name" value="EIN3_DNA-bd"/>
    <property type="match status" value="1"/>
</dbReference>
<dbReference type="EMBL" id="JACMSC010000005">
    <property type="protein sequence ID" value="KAG6522721.1"/>
    <property type="molecule type" value="Genomic_DNA"/>
</dbReference>
<evidence type="ECO:0000256" key="3">
    <source>
        <dbReference type="ARBA" id="ARBA00022745"/>
    </source>
</evidence>
<reference evidence="7 8" key="1">
    <citation type="submission" date="2020-08" db="EMBL/GenBank/DDBJ databases">
        <title>Plant Genome Project.</title>
        <authorList>
            <person name="Zhang R.-G."/>
        </authorList>
    </citation>
    <scope>NUCLEOTIDE SEQUENCE [LARGE SCALE GENOMIC DNA]</scope>
    <source>
        <tissue evidence="7">Rhizome</tissue>
    </source>
</reference>
<gene>
    <name evidence="7" type="ORF">ZIOFF_019872</name>
</gene>
<keyword evidence="8" id="KW-1185">Reference proteome</keyword>
<dbReference type="PANTHER" id="PTHR33305">
    <property type="entry name" value="ETHYLENE INSENSITIVE 3-LIKE 2 PROTEIN"/>
    <property type="match status" value="1"/>
</dbReference>
<dbReference type="InterPro" id="IPR006957">
    <property type="entry name" value="EIN3"/>
</dbReference>
<keyword evidence="4" id="KW-0539">Nucleus</keyword>
<comment type="caution">
    <text evidence="7">The sequence shown here is derived from an EMBL/GenBank/DDBJ whole genome shotgun (WGS) entry which is preliminary data.</text>
</comment>
<dbReference type="GO" id="GO:0009873">
    <property type="term" value="P:ethylene-activated signaling pathway"/>
    <property type="evidence" value="ECO:0007669"/>
    <property type="project" value="UniProtKB-KW"/>
</dbReference>
<evidence type="ECO:0000259" key="6">
    <source>
        <dbReference type="Pfam" id="PF04873"/>
    </source>
</evidence>
<comment type="similarity">
    <text evidence="2">Belongs to the EIN3 family.</text>
</comment>
<evidence type="ECO:0000256" key="2">
    <source>
        <dbReference type="ARBA" id="ARBA00009416"/>
    </source>
</evidence>
<protein>
    <recommendedName>
        <fullName evidence="6">Ethylene insensitive 3-like DNA-binding domain-containing protein</fullName>
    </recommendedName>
</protein>
<keyword evidence="3" id="KW-0936">Ethylene signaling pathway</keyword>
<evidence type="ECO:0000313" key="7">
    <source>
        <dbReference type="EMBL" id="KAG6522721.1"/>
    </source>
</evidence>
<feature type="domain" description="Ethylene insensitive 3-like DNA-binding" evidence="6">
    <location>
        <begin position="26"/>
        <end position="193"/>
    </location>
</feature>
<dbReference type="InterPro" id="IPR047091">
    <property type="entry name" value="EIN3-like_DNA-bd"/>
</dbReference>
<evidence type="ECO:0000256" key="1">
    <source>
        <dbReference type="ARBA" id="ARBA00004123"/>
    </source>
</evidence>
<evidence type="ECO:0000313" key="8">
    <source>
        <dbReference type="Proteomes" id="UP000734854"/>
    </source>
</evidence>
<evidence type="ECO:0000256" key="4">
    <source>
        <dbReference type="ARBA" id="ARBA00023242"/>
    </source>
</evidence>
<dbReference type="GO" id="GO:0003700">
    <property type="term" value="F:DNA-binding transcription factor activity"/>
    <property type="evidence" value="ECO:0007669"/>
    <property type="project" value="InterPro"/>
</dbReference>
<dbReference type="Gene3D" id="1.10.3180.10">
    <property type="entry name" value="DNA-binding domain of EIN3-like"/>
    <property type="match status" value="2"/>
</dbReference>
<comment type="subcellular location">
    <subcellularLocation>
        <location evidence="1">Nucleus</location>
    </subcellularLocation>
</comment>
<dbReference type="AlphaFoldDB" id="A0A8J5LJJ2"/>
<evidence type="ECO:0000256" key="5">
    <source>
        <dbReference type="SAM" id="MobiDB-lite"/>
    </source>
</evidence>
<dbReference type="GO" id="GO:0005634">
    <property type="term" value="C:nucleus"/>
    <property type="evidence" value="ECO:0007669"/>
    <property type="project" value="UniProtKB-SubCell"/>
</dbReference>
<feature type="region of interest" description="Disordered" evidence="5">
    <location>
        <begin position="1"/>
        <end position="23"/>
    </location>
</feature>
<accession>A0A8J5LJJ2</accession>
<dbReference type="InterPro" id="IPR023278">
    <property type="entry name" value="Ethylene_insens-like_DNA-bd"/>
</dbReference>
<feature type="region of interest" description="Disordered" evidence="5">
    <location>
        <begin position="131"/>
        <end position="150"/>
    </location>
</feature>
<dbReference type="Proteomes" id="UP000734854">
    <property type="component" value="Unassembled WGS sequence"/>
</dbReference>
<dbReference type="GO" id="GO:0003677">
    <property type="term" value="F:DNA binding"/>
    <property type="evidence" value="ECO:0007669"/>
    <property type="project" value="TreeGrafter"/>
</dbReference>
<proteinExistence type="inferred from homology"/>